<dbReference type="InterPro" id="IPR025049">
    <property type="entry name" value="Mfa-like_1"/>
</dbReference>
<dbReference type="Pfam" id="PF13149">
    <property type="entry name" value="Mfa_like_1"/>
    <property type="match status" value="1"/>
</dbReference>
<keyword evidence="1" id="KW-0732">Signal</keyword>
<gene>
    <name evidence="2" type="ORF">HPS55_12830</name>
</gene>
<comment type="caution">
    <text evidence="2">The sequence shown here is derived from an EMBL/GenBank/DDBJ whole genome shotgun (WGS) entry which is preliminary data.</text>
</comment>
<evidence type="ECO:0000313" key="3">
    <source>
        <dbReference type="Proteomes" id="UP001193734"/>
    </source>
</evidence>
<proteinExistence type="predicted"/>
<reference evidence="2 3" key="1">
    <citation type="submission" date="2020-05" db="EMBL/GenBank/DDBJ databases">
        <title>Distinct polysaccharide utilization as determinants for interspecies competition between intestinal Prevotella spp.</title>
        <authorList>
            <person name="Galvez E.J.C."/>
            <person name="Iljazovic A."/>
            <person name="Strowig T."/>
        </authorList>
    </citation>
    <scope>NUCLEOTIDE SEQUENCE [LARGE SCALE GENOMIC DNA]</scope>
    <source>
        <strain evidence="2 3">PROD</strain>
    </source>
</reference>
<feature type="signal peptide" evidence="1">
    <location>
        <begin position="1"/>
        <end position="22"/>
    </location>
</feature>
<sequence>MRKSLFFALAVAGMLSSCSSEDAISTDANVNNGDLVPIQLGLTNSVITRGAGTVGGVTEEENVWKNQTVNVFMLNQNTLDEAKFTLKDINGNELPSEDLFYNTPMITPDGVNSAVASRVDGQLKYYPTQGNYDFWAYHVDEYGVGEPAVVSEPQKEGNYLYVDIKLDGSQDVMVAKAVPTATEVEKLGAGNETRYYSAFAARKEVQPSMEFKHLLSRLQFNVLGGNSDACAGSASAVNVKSIQVKSLHTGKLVVAYTGEEMEQLILKNSEAADTASFVLKQRAEGDMAFKQLVDLVPVQPTWDVEADTAVKTRVGEALLVAPAEKYEMTIVLSQNVQVNEDGTTEEKEYNYVTTIAPQKGAASFVKGSSYNVNITIFGLSEIKITTELKAWEQGEDVNLFPEDDNI</sequence>
<evidence type="ECO:0008006" key="4">
    <source>
        <dbReference type="Google" id="ProtNLM"/>
    </source>
</evidence>
<organism evidence="2 3">
    <name type="scientific">Xylanibacter rodentium</name>
    <dbReference type="NCBI Taxonomy" id="2736289"/>
    <lineage>
        <taxon>Bacteria</taxon>
        <taxon>Pseudomonadati</taxon>
        <taxon>Bacteroidota</taxon>
        <taxon>Bacteroidia</taxon>
        <taxon>Bacteroidales</taxon>
        <taxon>Prevotellaceae</taxon>
        <taxon>Xylanibacter</taxon>
    </lineage>
</organism>
<dbReference type="EMBL" id="JABKKE010000030">
    <property type="protein sequence ID" value="NPE15189.1"/>
    <property type="molecule type" value="Genomic_DNA"/>
</dbReference>
<dbReference type="PROSITE" id="PS51257">
    <property type="entry name" value="PROKAR_LIPOPROTEIN"/>
    <property type="match status" value="1"/>
</dbReference>
<keyword evidence="3" id="KW-1185">Reference proteome</keyword>
<dbReference type="Proteomes" id="UP001193734">
    <property type="component" value="Unassembled WGS sequence"/>
</dbReference>
<accession>A0ABX2AWY7</accession>
<evidence type="ECO:0000313" key="2">
    <source>
        <dbReference type="EMBL" id="NPE15189.1"/>
    </source>
</evidence>
<dbReference type="CDD" id="cd13120">
    <property type="entry name" value="BF2867_like_N"/>
    <property type="match status" value="1"/>
</dbReference>
<evidence type="ECO:0000256" key="1">
    <source>
        <dbReference type="SAM" id="SignalP"/>
    </source>
</evidence>
<dbReference type="RefSeq" id="WP_172177707.1">
    <property type="nucleotide sequence ID" value="NZ_CASGIA010000037.1"/>
</dbReference>
<dbReference type="GeneID" id="82158654"/>
<feature type="chain" id="PRO_5045971852" description="Fimbrillin family protein" evidence="1">
    <location>
        <begin position="23"/>
        <end position="406"/>
    </location>
</feature>
<name>A0ABX2AWY7_9BACT</name>
<protein>
    <recommendedName>
        <fullName evidence="4">Fimbrillin family protein</fullName>
    </recommendedName>
</protein>